<keyword evidence="1" id="KW-1133">Transmembrane helix</keyword>
<gene>
    <name evidence="2" type="ORF">FRACYDRAFT_250391</name>
</gene>
<dbReference type="InParanoid" id="A0A1E7EQB8"/>
<keyword evidence="3" id="KW-1185">Reference proteome</keyword>
<feature type="transmembrane region" description="Helical" evidence="1">
    <location>
        <begin position="107"/>
        <end position="128"/>
    </location>
</feature>
<reference evidence="2 3" key="1">
    <citation type="submission" date="2016-09" db="EMBL/GenBank/DDBJ databases">
        <title>Extensive genetic diversity and differential bi-allelic expression allows diatom success in the polar Southern Ocean.</title>
        <authorList>
            <consortium name="DOE Joint Genome Institute"/>
            <person name="Mock T."/>
            <person name="Otillar R.P."/>
            <person name="Strauss J."/>
            <person name="Dupont C."/>
            <person name="Frickenhaus S."/>
            <person name="Maumus F."/>
            <person name="Mcmullan M."/>
            <person name="Sanges R."/>
            <person name="Schmutz J."/>
            <person name="Toseland A."/>
            <person name="Valas R."/>
            <person name="Veluchamy A."/>
            <person name="Ward B.J."/>
            <person name="Allen A."/>
            <person name="Barry K."/>
            <person name="Falciatore A."/>
            <person name="Ferrante M."/>
            <person name="Fortunato A.E."/>
            <person name="Gloeckner G."/>
            <person name="Gruber A."/>
            <person name="Hipkin R."/>
            <person name="Janech M."/>
            <person name="Kroth P."/>
            <person name="Leese F."/>
            <person name="Lindquist E."/>
            <person name="Lyon B.R."/>
            <person name="Martin J."/>
            <person name="Mayer C."/>
            <person name="Parker M."/>
            <person name="Quesneville H."/>
            <person name="Raymond J."/>
            <person name="Uhlig C."/>
            <person name="Valentin K.U."/>
            <person name="Worden A.Z."/>
            <person name="Armbrust E.V."/>
            <person name="Bowler C."/>
            <person name="Green B."/>
            <person name="Moulton V."/>
            <person name="Van Oosterhout C."/>
            <person name="Grigoriev I."/>
        </authorList>
    </citation>
    <scope>NUCLEOTIDE SEQUENCE [LARGE SCALE GENOMIC DNA]</scope>
    <source>
        <strain evidence="2 3">CCMP1102</strain>
    </source>
</reference>
<protein>
    <submittedName>
        <fullName evidence="2">Uncharacterized protein</fullName>
    </submittedName>
</protein>
<keyword evidence="1" id="KW-0812">Transmembrane</keyword>
<evidence type="ECO:0000313" key="2">
    <source>
        <dbReference type="EMBL" id="OEU08162.1"/>
    </source>
</evidence>
<proteinExistence type="predicted"/>
<dbReference type="EMBL" id="KV784382">
    <property type="protein sequence ID" value="OEU08162.1"/>
    <property type="molecule type" value="Genomic_DNA"/>
</dbReference>
<name>A0A1E7EQB8_9STRA</name>
<evidence type="ECO:0000256" key="1">
    <source>
        <dbReference type="SAM" id="Phobius"/>
    </source>
</evidence>
<dbReference type="AlphaFoldDB" id="A0A1E7EQB8"/>
<dbReference type="Proteomes" id="UP000095751">
    <property type="component" value="Unassembled WGS sequence"/>
</dbReference>
<dbReference type="KEGG" id="fcy:FRACYDRAFT_250391"/>
<keyword evidence="1" id="KW-0472">Membrane</keyword>
<evidence type="ECO:0000313" key="3">
    <source>
        <dbReference type="Proteomes" id="UP000095751"/>
    </source>
</evidence>
<accession>A0A1E7EQB8</accession>
<sequence length="241" mass="27081">MSQEYSIDFYIISAEIKMLTGNCKIGREGEGNRTSVLEVVASSYHAKYNKNCRDEDGVYGGICLKNTIMSYYFGSSTIYCYNGESFDDYDYNDDADDEIGRHCNLLLWQWLILVVQIPLLGLCLCFIYRLQQSSSTDVLPSYISSGLITGDGLAVAETECYDKDDDDQDDLDEMRRLDTVNNANDEDYYDDDIDDKNSIDSVHDNNNDDVGIGFDLSQDLAHTITVVLDAALDVALDVDEI</sequence>
<organism evidence="2 3">
    <name type="scientific">Fragilariopsis cylindrus CCMP1102</name>
    <dbReference type="NCBI Taxonomy" id="635003"/>
    <lineage>
        <taxon>Eukaryota</taxon>
        <taxon>Sar</taxon>
        <taxon>Stramenopiles</taxon>
        <taxon>Ochrophyta</taxon>
        <taxon>Bacillariophyta</taxon>
        <taxon>Bacillariophyceae</taxon>
        <taxon>Bacillariophycidae</taxon>
        <taxon>Bacillariales</taxon>
        <taxon>Bacillariaceae</taxon>
        <taxon>Fragilariopsis</taxon>
    </lineage>
</organism>